<dbReference type="EMBL" id="PJQD01000016">
    <property type="protein sequence ID" value="POY75372.1"/>
    <property type="molecule type" value="Genomic_DNA"/>
</dbReference>
<dbReference type="SUPFAM" id="SSF53448">
    <property type="entry name" value="Nucleotide-diphospho-sugar transferases"/>
    <property type="match status" value="1"/>
</dbReference>
<evidence type="ECO:0000313" key="13">
    <source>
        <dbReference type="Proteomes" id="UP000237144"/>
    </source>
</evidence>
<dbReference type="Gene3D" id="3.90.550.10">
    <property type="entry name" value="Spore Coat Polysaccharide Biosynthesis Protein SpsA, Chain A"/>
    <property type="match status" value="1"/>
</dbReference>
<keyword evidence="13" id="KW-1185">Reference proteome</keyword>
<sequence>MSRPSRWPAAAIGLALGILALVYVVVRPVPPRLIVVTPTRDTLSRYAHMTTLAQALARPGLYGKVLWVVVEDAAEPDFAINDLLDTTEVDYHYLAAQSPSDSEHRGLAQRNAALDWIASSGIEGVIYFADDDNAYRPSLWRGLRRLPISSYTILPVGNVGYFGWEGPIWSEPVGGKSRIEQWTCDFCPRRWNVDMSGFAFGTEVLRQSPSLRFNASSRSGFLETDLLQRIEGTRADLKLLPELTEAVQVWHNLGTPFRGAAFYDASWTTVGTVGRKMQNASDIVLGFSWSDPDLPLATRI</sequence>
<dbReference type="AlphaFoldDB" id="A0A2S5BF30"/>
<dbReference type="Proteomes" id="UP000237144">
    <property type="component" value="Unassembled WGS sequence"/>
</dbReference>
<evidence type="ECO:0008006" key="14">
    <source>
        <dbReference type="Google" id="ProtNLM"/>
    </source>
</evidence>
<keyword evidence="7" id="KW-0472">Membrane</keyword>
<proteinExistence type="inferred from homology"/>
<dbReference type="InterPro" id="IPR029044">
    <property type="entry name" value="Nucleotide-diphossugar_trans"/>
</dbReference>
<keyword evidence="8" id="KW-0325">Glycoprotein</keyword>
<keyword evidence="4" id="KW-0812">Transmembrane</keyword>
<keyword evidence="5" id="KW-0735">Signal-anchor</keyword>
<dbReference type="GO" id="GO:0046872">
    <property type="term" value="F:metal ion binding"/>
    <property type="evidence" value="ECO:0007669"/>
    <property type="project" value="UniProtKB-KW"/>
</dbReference>
<evidence type="ECO:0000256" key="11">
    <source>
        <dbReference type="PIRSR" id="PIRSR605027-4"/>
    </source>
</evidence>
<dbReference type="STRING" id="741276.A0A2S5BF30"/>
<evidence type="ECO:0000256" key="2">
    <source>
        <dbReference type="ARBA" id="ARBA00007706"/>
    </source>
</evidence>
<keyword evidence="10" id="KW-0479">Metal-binding</keyword>
<gene>
    <name evidence="12" type="ORF">BMF94_1528</name>
</gene>
<dbReference type="GO" id="GO:0015018">
    <property type="term" value="F:galactosylgalactosylxylosylprotein 3-beta-glucuronosyltransferase activity"/>
    <property type="evidence" value="ECO:0007669"/>
    <property type="project" value="InterPro"/>
</dbReference>
<dbReference type="GO" id="GO:0005975">
    <property type="term" value="P:carbohydrate metabolic process"/>
    <property type="evidence" value="ECO:0007669"/>
    <property type="project" value="TreeGrafter"/>
</dbReference>
<evidence type="ECO:0000256" key="5">
    <source>
        <dbReference type="ARBA" id="ARBA00022968"/>
    </source>
</evidence>
<feature type="binding site" evidence="10">
    <location>
        <position position="132"/>
    </location>
    <ligand>
        <name>Mn(2+)</name>
        <dbReference type="ChEBI" id="CHEBI:29035"/>
    </ligand>
</feature>
<feature type="active site" description="Proton donor/acceptor" evidence="9">
    <location>
        <position position="223"/>
    </location>
</feature>
<evidence type="ECO:0000256" key="6">
    <source>
        <dbReference type="ARBA" id="ARBA00022989"/>
    </source>
</evidence>
<evidence type="ECO:0000256" key="10">
    <source>
        <dbReference type="PIRSR" id="PIRSR605027-3"/>
    </source>
</evidence>
<comment type="similarity">
    <text evidence="2">Belongs to the glycosyltransferase 43 family.</text>
</comment>
<keyword evidence="6" id="KW-1133">Transmembrane helix</keyword>
<keyword evidence="10" id="KW-0464">Manganese</keyword>
<dbReference type="PANTHER" id="PTHR10896">
    <property type="entry name" value="GALACTOSYLGALACTOSYLXYLOSYLPROTEIN 3-BETA-GLUCURONOSYLTRANSFERASE BETA-1,3-GLUCURONYLTRANSFERASE"/>
    <property type="match status" value="1"/>
</dbReference>
<name>A0A2S5BF30_9BASI</name>
<evidence type="ECO:0000256" key="1">
    <source>
        <dbReference type="ARBA" id="ARBA00004606"/>
    </source>
</evidence>
<evidence type="ECO:0000313" key="12">
    <source>
        <dbReference type="EMBL" id="POY75372.1"/>
    </source>
</evidence>
<organism evidence="12 13">
    <name type="scientific">Rhodotorula taiwanensis</name>
    <dbReference type="NCBI Taxonomy" id="741276"/>
    <lineage>
        <taxon>Eukaryota</taxon>
        <taxon>Fungi</taxon>
        <taxon>Dikarya</taxon>
        <taxon>Basidiomycota</taxon>
        <taxon>Pucciniomycotina</taxon>
        <taxon>Microbotryomycetes</taxon>
        <taxon>Sporidiobolales</taxon>
        <taxon>Sporidiobolaceae</taxon>
        <taxon>Rhodotorula</taxon>
    </lineage>
</organism>
<evidence type="ECO:0000256" key="4">
    <source>
        <dbReference type="ARBA" id="ARBA00022692"/>
    </source>
</evidence>
<dbReference type="InterPro" id="IPR005027">
    <property type="entry name" value="Glyco_trans_43"/>
</dbReference>
<dbReference type="OrthoDB" id="675023at2759"/>
<evidence type="ECO:0000256" key="9">
    <source>
        <dbReference type="PIRSR" id="PIRSR605027-1"/>
    </source>
</evidence>
<feature type="site" description="Interaction with galactose moiety of substrate glycoprotein" evidence="11">
    <location>
        <position position="165"/>
    </location>
</feature>
<evidence type="ECO:0000256" key="3">
    <source>
        <dbReference type="ARBA" id="ARBA00022679"/>
    </source>
</evidence>
<reference evidence="12 13" key="1">
    <citation type="journal article" date="2018" name="Front. Microbiol.">
        <title>Prospects for Fungal Bioremediation of Acidic Radioactive Waste Sites: Characterization and Genome Sequence of Rhodotorula taiwanensis MD1149.</title>
        <authorList>
            <person name="Tkavc R."/>
            <person name="Matrosova V.Y."/>
            <person name="Grichenko O.E."/>
            <person name="Gostincar C."/>
            <person name="Volpe R.P."/>
            <person name="Klimenkova P."/>
            <person name="Gaidamakova E.K."/>
            <person name="Zhou C.E."/>
            <person name="Stewart B.J."/>
            <person name="Lyman M.G."/>
            <person name="Malfatti S.A."/>
            <person name="Rubinfeld B."/>
            <person name="Courtot M."/>
            <person name="Singh J."/>
            <person name="Dalgard C.L."/>
            <person name="Hamilton T."/>
            <person name="Frey K.G."/>
            <person name="Gunde-Cimerman N."/>
            <person name="Dugan L."/>
            <person name="Daly M.J."/>
        </authorList>
    </citation>
    <scope>NUCLEOTIDE SEQUENCE [LARGE SCALE GENOMIC DNA]</scope>
    <source>
        <strain evidence="12 13">MD1149</strain>
    </source>
</reference>
<comment type="caution">
    <text evidence="12">The sequence shown here is derived from an EMBL/GenBank/DDBJ whole genome shotgun (WGS) entry which is preliminary data.</text>
</comment>
<evidence type="ECO:0000256" key="7">
    <source>
        <dbReference type="ARBA" id="ARBA00023136"/>
    </source>
</evidence>
<accession>A0A2S5BF30</accession>
<comment type="cofactor">
    <cofactor evidence="10">
        <name>Mn(2+)</name>
        <dbReference type="ChEBI" id="CHEBI:29035"/>
    </cofactor>
</comment>
<dbReference type="Pfam" id="PF03360">
    <property type="entry name" value="Glyco_transf_43"/>
    <property type="match status" value="1"/>
</dbReference>
<comment type="subcellular location">
    <subcellularLocation>
        <location evidence="1">Membrane</location>
        <topology evidence="1">Single-pass type II membrane protein</topology>
    </subcellularLocation>
</comment>
<dbReference type="PANTHER" id="PTHR10896:SF65">
    <property type="entry name" value="GALACTOSYLGALACTOSYLXYLOSYLPROTEIN 3-BETA-GLUCURONOSYLTRANSFERASE 3"/>
    <property type="match status" value="1"/>
</dbReference>
<dbReference type="GO" id="GO:0000139">
    <property type="term" value="C:Golgi membrane"/>
    <property type="evidence" value="ECO:0007669"/>
    <property type="project" value="TreeGrafter"/>
</dbReference>
<protein>
    <recommendedName>
        <fullName evidence="14">Glycosyltransferase family 2 protein</fullName>
    </recommendedName>
</protein>
<evidence type="ECO:0000256" key="8">
    <source>
        <dbReference type="ARBA" id="ARBA00023180"/>
    </source>
</evidence>
<keyword evidence="3" id="KW-0808">Transferase</keyword>
<dbReference type="GO" id="GO:0050650">
    <property type="term" value="P:chondroitin sulfate proteoglycan biosynthetic process"/>
    <property type="evidence" value="ECO:0007669"/>
    <property type="project" value="TreeGrafter"/>
</dbReference>